<gene>
    <name evidence="1" type="ORF">PVAP13_2KG410405</name>
</gene>
<sequence length="83" mass="9124">MEGTGGGDRAGIDSGDFCSSRHQIKGTMRCAGHRIDAHPVLLVGGRSTGDSAFQRLLQQWTQIRFYISGFYISTSVRILTYTI</sequence>
<comment type="caution">
    <text evidence="1">The sequence shown here is derived from an EMBL/GenBank/DDBJ whole genome shotgun (WGS) entry which is preliminary data.</text>
</comment>
<organism evidence="1 2">
    <name type="scientific">Panicum virgatum</name>
    <name type="common">Blackwell switchgrass</name>
    <dbReference type="NCBI Taxonomy" id="38727"/>
    <lineage>
        <taxon>Eukaryota</taxon>
        <taxon>Viridiplantae</taxon>
        <taxon>Streptophyta</taxon>
        <taxon>Embryophyta</taxon>
        <taxon>Tracheophyta</taxon>
        <taxon>Spermatophyta</taxon>
        <taxon>Magnoliopsida</taxon>
        <taxon>Liliopsida</taxon>
        <taxon>Poales</taxon>
        <taxon>Poaceae</taxon>
        <taxon>PACMAD clade</taxon>
        <taxon>Panicoideae</taxon>
        <taxon>Panicodae</taxon>
        <taxon>Paniceae</taxon>
        <taxon>Panicinae</taxon>
        <taxon>Panicum</taxon>
        <taxon>Panicum sect. Hiantes</taxon>
    </lineage>
</organism>
<dbReference type="AlphaFoldDB" id="A0A8T0WFW6"/>
<evidence type="ECO:0000313" key="1">
    <source>
        <dbReference type="EMBL" id="KAG2644164.1"/>
    </source>
</evidence>
<dbReference type="Proteomes" id="UP000823388">
    <property type="component" value="Chromosome 2K"/>
</dbReference>
<reference evidence="1" key="1">
    <citation type="submission" date="2020-05" db="EMBL/GenBank/DDBJ databases">
        <title>WGS assembly of Panicum virgatum.</title>
        <authorList>
            <person name="Lovell J.T."/>
            <person name="Jenkins J."/>
            <person name="Shu S."/>
            <person name="Juenger T.E."/>
            <person name="Schmutz J."/>
        </authorList>
    </citation>
    <scope>NUCLEOTIDE SEQUENCE</scope>
    <source>
        <strain evidence="1">AP13</strain>
    </source>
</reference>
<dbReference type="EMBL" id="CM029039">
    <property type="protein sequence ID" value="KAG2644164.1"/>
    <property type="molecule type" value="Genomic_DNA"/>
</dbReference>
<accession>A0A8T0WFW6</accession>
<name>A0A8T0WFW6_PANVG</name>
<protein>
    <submittedName>
        <fullName evidence="1">Uncharacterized protein</fullName>
    </submittedName>
</protein>
<evidence type="ECO:0000313" key="2">
    <source>
        <dbReference type="Proteomes" id="UP000823388"/>
    </source>
</evidence>
<proteinExistence type="predicted"/>
<keyword evidence="2" id="KW-1185">Reference proteome</keyword>